<gene>
    <name evidence="2" type="primary">5</name>
    <name evidence="2" type="ORF">SEA_FUZZBUSTER_5</name>
</gene>
<proteinExistence type="predicted"/>
<dbReference type="EMBL" id="MN062720">
    <property type="protein sequence ID" value="QDP45489.1"/>
    <property type="molecule type" value="Genomic_DNA"/>
</dbReference>
<protein>
    <submittedName>
        <fullName evidence="2">Uncharacterized protein</fullName>
    </submittedName>
</protein>
<accession>A0A516KUX7</accession>
<keyword evidence="3" id="KW-1185">Reference proteome</keyword>
<evidence type="ECO:0000256" key="1">
    <source>
        <dbReference type="SAM" id="MobiDB-lite"/>
    </source>
</evidence>
<evidence type="ECO:0000313" key="3">
    <source>
        <dbReference type="Proteomes" id="UP000315280"/>
    </source>
</evidence>
<organism evidence="2 3">
    <name type="scientific">Microbacterium phage FuzzBuster</name>
    <dbReference type="NCBI Taxonomy" id="2590935"/>
    <lineage>
        <taxon>Viruses</taxon>
        <taxon>Duplodnaviria</taxon>
        <taxon>Heunggongvirae</taxon>
        <taxon>Uroviricota</taxon>
        <taxon>Caudoviricetes</taxon>
        <taxon>Hodgkinviridae</taxon>
        <taxon>Fuzzbustervirus</taxon>
        <taxon>Fuzzbustervirus fuzzbuster</taxon>
    </lineage>
</organism>
<feature type="region of interest" description="Disordered" evidence="1">
    <location>
        <begin position="1"/>
        <end position="27"/>
    </location>
</feature>
<sequence>MTTDAGRLPAPREGDPSMSNIAQGHADIRRGPELFDERSDNDFYGNARLVNEWANTEGEVFFESTRMLTIANLEAGIRTAEAISREMAHRAAQADSLAENLRRVARQTAELGYTEKAEVTEMTTRDFR</sequence>
<name>A0A516KUX7_9CAUD</name>
<dbReference type="Proteomes" id="UP000315280">
    <property type="component" value="Segment"/>
</dbReference>
<evidence type="ECO:0000313" key="2">
    <source>
        <dbReference type="EMBL" id="QDP45489.1"/>
    </source>
</evidence>
<reference evidence="2 3" key="1">
    <citation type="submission" date="2019-06" db="EMBL/GenBank/DDBJ databases">
        <authorList>
            <person name="Austin C.R."/>
            <person name="Baumgardner C.A."/>
            <person name="Baysinger H.J."/>
            <person name="David A.M."/>
            <person name="Folse N.B."/>
            <person name="Gammon C.A."/>
            <person name="Garcia V.M."/>
            <person name="Gobble C.S."/>
            <person name="Herold B.N."/>
            <person name="Huamancondor M.S."/>
            <person name="Matheson G.R."/>
            <person name="Mondragon I."/>
            <person name="Nemes S.A."/>
            <person name="Neri L.M."/>
            <person name="Renaud V.D."/>
            <person name="Rigsbee E.A."/>
            <person name="Rockette B.M."/>
            <person name="Santiago M.R."/>
            <person name="Savage M.D."/>
            <person name="Simpson J.M."/>
            <person name="Slentz J.N."/>
            <person name="Spencer B.G."/>
            <person name="White D.J."/>
            <person name="Yarboro C.B."/>
            <person name="Anderson E.L."/>
            <person name="Wallen J.R."/>
            <person name="Gainey M.D."/>
            <person name="Garlena R.A."/>
            <person name="Russell D.A."/>
            <person name="Pope W.H."/>
            <person name="Jacobs-Sera D."/>
            <person name="Hatfull G.F."/>
        </authorList>
    </citation>
    <scope>NUCLEOTIDE SEQUENCE [LARGE SCALE GENOMIC DNA]</scope>
</reference>